<evidence type="ECO:0000313" key="2">
    <source>
        <dbReference type="EMBL" id="AFA44513.1"/>
    </source>
</evidence>
<evidence type="ECO:0000313" key="3">
    <source>
        <dbReference type="Proteomes" id="UP000007524"/>
    </source>
</evidence>
<keyword evidence="1" id="KW-0812">Transmembrane</keyword>
<reference evidence="2 3" key="1">
    <citation type="journal article" date="2012" name="J. Virol.">
        <title>Genome of Klebsiella sp.-Infecting Bacteriophage vB_KleM_RaK2.</title>
        <authorList>
            <person name="Simoliunas E."/>
            <person name="Kaliniene L."/>
            <person name="Truncaite L."/>
            <person name="Klausa V."/>
            <person name="Zajanckauskaite A."/>
            <person name="Meskys R."/>
        </authorList>
    </citation>
    <scope>NUCLEOTIDE SEQUENCE [LARGE SCALE GENOMIC DNA]</scope>
</reference>
<gene>
    <name evidence="2" type="ORF">RaK2_00240</name>
</gene>
<sequence length="142" mass="16253">MSTYLKITLFAFIVFLIQLYGILVHNYNLPSFLNESWYIGSFWVTGALGVLGVILSIAIIIITADDADKETTIKMFGFDELSPWIYSRPFLLLAIVFVQLGSLWVAAFCFSVWSYQTLQISEHRDYLIEKLTKEAEKGTKNH</sequence>
<protein>
    <recommendedName>
        <fullName evidence="4">Transmembrane protein</fullName>
    </recommendedName>
</protein>
<feature type="transmembrane region" description="Helical" evidence="1">
    <location>
        <begin position="90"/>
        <end position="115"/>
    </location>
</feature>
<accession>H6X447</accession>
<keyword evidence="3" id="KW-1185">Reference proteome</keyword>
<dbReference type="RefSeq" id="YP_007007395.1">
    <property type="nucleotide sequence ID" value="NC_019526.1"/>
</dbReference>
<dbReference type="EMBL" id="JQ513383">
    <property type="protein sequence ID" value="AFA44513.1"/>
    <property type="molecule type" value="Genomic_DNA"/>
</dbReference>
<evidence type="ECO:0008006" key="4">
    <source>
        <dbReference type="Google" id="ProtNLM"/>
    </source>
</evidence>
<dbReference type="Proteomes" id="UP000007524">
    <property type="component" value="Segment"/>
</dbReference>
<dbReference type="KEGG" id="vg:14012828"/>
<feature type="transmembrane region" description="Helical" evidence="1">
    <location>
        <begin position="7"/>
        <end position="25"/>
    </location>
</feature>
<feature type="transmembrane region" description="Helical" evidence="1">
    <location>
        <begin position="37"/>
        <end position="64"/>
    </location>
</feature>
<evidence type="ECO:0000256" key="1">
    <source>
        <dbReference type="SAM" id="Phobius"/>
    </source>
</evidence>
<proteinExistence type="predicted"/>
<name>H6X447_9CAUD</name>
<keyword evidence="1" id="KW-1133">Transmembrane helix</keyword>
<dbReference type="GeneID" id="14012828"/>
<organism evidence="2 3">
    <name type="scientific">Klebsiella phage vB_KleM_RaK2</name>
    <dbReference type="NCBI Taxonomy" id="1147094"/>
    <lineage>
        <taxon>Viruses</taxon>
        <taxon>Duplodnaviria</taxon>
        <taxon>Heunggongvirae</taxon>
        <taxon>Uroviricota</taxon>
        <taxon>Caudoviricetes</taxon>
        <taxon>Alcyoneusvirus</taxon>
        <taxon>Alcyoneusvirus RaK2</taxon>
    </lineage>
</organism>
<keyword evidence="1" id="KW-0472">Membrane</keyword>